<organism evidence="1 2">
    <name type="scientific">Pleurodeles waltl</name>
    <name type="common">Iberian ribbed newt</name>
    <dbReference type="NCBI Taxonomy" id="8319"/>
    <lineage>
        <taxon>Eukaryota</taxon>
        <taxon>Metazoa</taxon>
        <taxon>Chordata</taxon>
        <taxon>Craniata</taxon>
        <taxon>Vertebrata</taxon>
        <taxon>Euteleostomi</taxon>
        <taxon>Amphibia</taxon>
        <taxon>Batrachia</taxon>
        <taxon>Caudata</taxon>
        <taxon>Salamandroidea</taxon>
        <taxon>Salamandridae</taxon>
        <taxon>Pleurodelinae</taxon>
        <taxon>Pleurodeles</taxon>
    </lineage>
</organism>
<name>A0AAV7MDK7_PLEWA</name>
<keyword evidence="2" id="KW-1185">Reference proteome</keyword>
<comment type="caution">
    <text evidence="1">The sequence shown here is derived from an EMBL/GenBank/DDBJ whole genome shotgun (WGS) entry which is preliminary data.</text>
</comment>
<sequence>MCASFIVGELKDTCFFCDEESVAELINVRTLELSNQVRDAAVALSDSKVLAKLSGGDMVATRSEAPQKVSS</sequence>
<evidence type="ECO:0000313" key="2">
    <source>
        <dbReference type="Proteomes" id="UP001066276"/>
    </source>
</evidence>
<dbReference type="EMBL" id="JANPWB010000014">
    <property type="protein sequence ID" value="KAJ1101189.1"/>
    <property type="molecule type" value="Genomic_DNA"/>
</dbReference>
<protein>
    <submittedName>
        <fullName evidence="1">Uncharacterized protein</fullName>
    </submittedName>
</protein>
<gene>
    <name evidence="1" type="ORF">NDU88_006261</name>
</gene>
<evidence type="ECO:0000313" key="1">
    <source>
        <dbReference type="EMBL" id="KAJ1101189.1"/>
    </source>
</evidence>
<reference evidence="1" key="1">
    <citation type="journal article" date="2022" name="bioRxiv">
        <title>Sequencing and chromosome-scale assembly of the giantPleurodeles waltlgenome.</title>
        <authorList>
            <person name="Brown T."/>
            <person name="Elewa A."/>
            <person name="Iarovenko S."/>
            <person name="Subramanian E."/>
            <person name="Araus A.J."/>
            <person name="Petzold A."/>
            <person name="Susuki M."/>
            <person name="Suzuki K.-i.T."/>
            <person name="Hayashi T."/>
            <person name="Toyoda A."/>
            <person name="Oliveira C."/>
            <person name="Osipova E."/>
            <person name="Leigh N.D."/>
            <person name="Simon A."/>
            <person name="Yun M.H."/>
        </authorList>
    </citation>
    <scope>NUCLEOTIDE SEQUENCE</scope>
    <source>
        <strain evidence="1">20211129_DDA</strain>
        <tissue evidence="1">Liver</tissue>
    </source>
</reference>
<accession>A0AAV7MDK7</accession>
<dbReference type="AlphaFoldDB" id="A0AAV7MDK7"/>
<dbReference type="Proteomes" id="UP001066276">
    <property type="component" value="Chromosome 10"/>
</dbReference>
<proteinExistence type="predicted"/>